<gene>
    <name evidence="2" type="ORF">SDC9_139044</name>
</gene>
<name>A0A645DQZ9_9ZZZZ</name>
<sequence>MHGAAQLCRRAERGDGFRIGAAQPDVADAQFGEPSGQIVGGLPLSELFGHLQDLVGGLLVECQQRRLCTSPRRVGCRGDVELGDPAAQVDHQGAGIAHRFLGAGHVTGQHPTGTVQRGRAPDQPPGIGQAQ</sequence>
<accession>A0A645DQZ9</accession>
<organism evidence="2">
    <name type="scientific">bioreactor metagenome</name>
    <dbReference type="NCBI Taxonomy" id="1076179"/>
    <lineage>
        <taxon>unclassified sequences</taxon>
        <taxon>metagenomes</taxon>
        <taxon>ecological metagenomes</taxon>
    </lineage>
</organism>
<reference evidence="2" key="1">
    <citation type="submission" date="2019-08" db="EMBL/GenBank/DDBJ databases">
        <authorList>
            <person name="Kucharzyk K."/>
            <person name="Murdoch R.W."/>
            <person name="Higgins S."/>
            <person name="Loffler F."/>
        </authorList>
    </citation>
    <scope>NUCLEOTIDE SEQUENCE</scope>
</reference>
<comment type="caution">
    <text evidence="2">The sequence shown here is derived from an EMBL/GenBank/DDBJ whole genome shotgun (WGS) entry which is preliminary data.</text>
</comment>
<protein>
    <submittedName>
        <fullName evidence="2">Uncharacterized protein</fullName>
    </submittedName>
</protein>
<evidence type="ECO:0000313" key="2">
    <source>
        <dbReference type="EMBL" id="MPM91910.1"/>
    </source>
</evidence>
<feature type="region of interest" description="Disordered" evidence="1">
    <location>
        <begin position="104"/>
        <end position="131"/>
    </location>
</feature>
<evidence type="ECO:0000256" key="1">
    <source>
        <dbReference type="SAM" id="MobiDB-lite"/>
    </source>
</evidence>
<dbReference type="EMBL" id="VSSQ01038908">
    <property type="protein sequence ID" value="MPM91910.1"/>
    <property type="molecule type" value="Genomic_DNA"/>
</dbReference>
<proteinExistence type="predicted"/>
<dbReference type="AlphaFoldDB" id="A0A645DQZ9"/>